<gene>
    <name evidence="2" type="ORF">TSTA_006420</name>
</gene>
<reference evidence="3" key="1">
    <citation type="journal article" date="2015" name="Genome Announc.">
        <title>Genome sequence of the AIDS-associated pathogen Penicillium marneffei (ATCC18224) and its near taxonomic relative Talaromyces stipitatus (ATCC10500).</title>
        <authorList>
            <person name="Nierman W.C."/>
            <person name="Fedorova-Abrams N.D."/>
            <person name="Andrianopoulos A."/>
        </authorList>
    </citation>
    <scope>NUCLEOTIDE SEQUENCE [LARGE SCALE GENOMIC DNA]</scope>
    <source>
        <strain evidence="3">ATCC 10500 / CBS 375.48 / QM 6759 / NRRL 1006</strain>
    </source>
</reference>
<dbReference type="Proteomes" id="UP000001745">
    <property type="component" value="Unassembled WGS sequence"/>
</dbReference>
<protein>
    <submittedName>
        <fullName evidence="2">Uncharacterized protein</fullName>
    </submittedName>
</protein>
<evidence type="ECO:0000313" key="3">
    <source>
        <dbReference type="Proteomes" id="UP000001745"/>
    </source>
</evidence>
<proteinExistence type="predicted"/>
<dbReference type="InParanoid" id="B8MTY6"/>
<sequence>MYHSSHFMKTEDRSVMPQMPSSSSTGKHRGMKRDTMRASPGRHSTCPPDPDSRNRTQARRRIQLAHFDQSSVYGVEGEKSDAVGKLLMVRHASTARTLPTLTIASS</sequence>
<dbReference type="EMBL" id="EQ962660">
    <property type="protein sequence ID" value="EED12619.1"/>
    <property type="molecule type" value="Genomic_DNA"/>
</dbReference>
<dbReference type="RefSeq" id="XP_002488273.1">
    <property type="nucleotide sequence ID" value="XM_002488228.1"/>
</dbReference>
<organism evidence="2 3">
    <name type="scientific">Talaromyces stipitatus (strain ATCC 10500 / CBS 375.48 / QM 6759 / NRRL 1006)</name>
    <name type="common">Penicillium stipitatum</name>
    <dbReference type="NCBI Taxonomy" id="441959"/>
    <lineage>
        <taxon>Eukaryota</taxon>
        <taxon>Fungi</taxon>
        <taxon>Dikarya</taxon>
        <taxon>Ascomycota</taxon>
        <taxon>Pezizomycotina</taxon>
        <taxon>Eurotiomycetes</taxon>
        <taxon>Eurotiomycetidae</taxon>
        <taxon>Eurotiales</taxon>
        <taxon>Trichocomaceae</taxon>
        <taxon>Talaromyces</taxon>
        <taxon>Talaromyces sect. Talaromyces</taxon>
    </lineage>
</organism>
<evidence type="ECO:0000256" key="1">
    <source>
        <dbReference type="SAM" id="MobiDB-lite"/>
    </source>
</evidence>
<dbReference type="AlphaFoldDB" id="B8MTY6"/>
<dbReference type="VEuPathDB" id="FungiDB:TSTA_006420"/>
<dbReference type="GeneID" id="8105327"/>
<dbReference type="HOGENOM" id="CLU_2224960_0_0_1"/>
<evidence type="ECO:0000313" key="2">
    <source>
        <dbReference type="EMBL" id="EED12619.1"/>
    </source>
</evidence>
<accession>B8MTY6</accession>
<feature type="region of interest" description="Disordered" evidence="1">
    <location>
        <begin position="1"/>
        <end position="57"/>
    </location>
</feature>
<name>B8MTY6_TALSN</name>
<keyword evidence="3" id="KW-1185">Reference proteome</keyword>